<evidence type="ECO:0000313" key="2">
    <source>
        <dbReference type="Proteomes" id="UP001165960"/>
    </source>
</evidence>
<proteinExistence type="predicted"/>
<keyword evidence="2" id="KW-1185">Reference proteome</keyword>
<reference evidence="1" key="1">
    <citation type="submission" date="2022-04" db="EMBL/GenBank/DDBJ databases">
        <title>Genome of the entomopathogenic fungus Entomophthora muscae.</title>
        <authorList>
            <person name="Elya C."/>
            <person name="Lovett B.R."/>
            <person name="Lee E."/>
            <person name="Macias A.M."/>
            <person name="Hajek A.E."/>
            <person name="De Bivort B.L."/>
            <person name="Kasson M.T."/>
            <person name="De Fine Licht H.H."/>
            <person name="Stajich J.E."/>
        </authorList>
    </citation>
    <scope>NUCLEOTIDE SEQUENCE</scope>
    <source>
        <strain evidence="1">Berkeley</strain>
    </source>
</reference>
<comment type="caution">
    <text evidence="1">The sequence shown here is derived from an EMBL/GenBank/DDBJ whole genome shotgun (WGS) entry which is preliminary data.</text>
</comment>
<evidence type="ECO:0000313" key="1">
    <source>
        <dbReference type="EMBL" id="KAJ9052615.1"/>
    </source>
</evidence>
<name>A0ACC2RRJ1_9FUNG</name>
<dbReference type="EMBL" id="QTSX02006633">
    <property type="protein sequence ID" value="KAJ9052615.1"/>
    <property type="molecule type" value="Genomic_DNA"/>
</dbReference>
<sequence>MDSDTRKEAEDIPGEDNQGSDYDQDFDDDLDEENALDAEEDRTISLRAVLKVNNLIHWSPDLSLVITSVSSLHIVRFKDTPFEPQNKAKIDTIRLKAEIEKCINSNRQFQCRK</sequence>
<protein>
    <submittedName>
        <fullName evidence="1">Uncharacterized protein</fullName>
    </submittedName>
</protein>
<dbReference type="Proteomes" id="UP001165960">
    <property type="component" value="Unassembled WGS sequence"/>
</dbReference>
<accession>A0ACC2RRJ1</accession>
<gene>
    <name evidence="1" type="ORF">DSO57_1032454</name>
</gene>
<organism evidence="1 2">
    <name type="scientific">Entomophthora muscae</name>
    <dbReference type="NCBI Taxonomy" id="34485"/>
    <lineage>
        <taxon>Eukaryota</taxon>
        <taxon>Fungi</taxon>
        <taxon>Fungi incertae sedis</taxon>
        <taxon>Zoopagomycota</taxon>
        <taxon>Entomophthoromycotina</taxon>
        <taxon>Entomophthoromycetes</taxon>
        <taxon>Entomophthorales</taxon>
        <taxon>Entomophthoraceae</taxon>
        <taxon>Entomophthora</taxon>
    </lineage>
</organism>